<dbReference type="InterPro" id="IPR032444">
    <property type="entry name" value="Keratin_2_head"/>
</dbReference>
<accession>A0A8D2LKN7</accession>
<evidence type="ECO:0000313" key="8">
    <source>
        <dbReference type="Ensembl" id="ENSVKKP00000023958.1"/>
    </source>
</evidence>
<evidence type="ECO:0000313" key="9">
    <source>
        <dbReference type="Proteomes" id="UP000694545"/>
    </source>
</evidence>
<dbReference type="Proteomes" id="UP000694545">
    <property type="component" value="Unplaced"/>
</dbReference>
<organism evidence="8 9">
    <name type="scientific">Varanus komodoensis</name>
    <name type="common">Komodo dragon</name>
    <dbReference type="NCBI Taxonomy" id="61221"/>
    <lineage>
        <taxon>Eukaryota</taxon>
        <taxon>Metazoa</taxon>
        <taxon>Chordata</taxon>
        <taxon>Craniata</taxon>
        <taxon>Vertebrata</taxon>
        <taxon>Euteleostomi</taxon>
        <taxon>Lepidosauria</taxon>
        <taxon>Squamata</taxon>
        <taxon>Bifurcata</taxon>
        <taxon>Unidentata</taxon>
        <taxon>Episquamata</taxon>
        <taxon>Toxicofera</taxon>
        <taxon>Anguimorpha</taxon>
        <taxon>Paleoanguimorpha</taxon>
        <taxon>Varanoidea</taxon>
        <taxon>Varanidae</taxon>
        <taxon>Varanus</taxon>
    </lineage>
</organism>
<dbReference type="PROSITE" id="PS51842">
    <property type="entry name" value="IF_ROD_2"/>
    <property type="match status" value="1"/>
</dbReference>
<feature type="domain" description="IF rod" evidence="7">
    <location>
        <begin position="76"/>
        <end position="378"/>
    </location>
</feature>
<dbReference type="InterPro" id="IPR018039">
    <property type="entry name" value="IF_conserved"/>
</dbReference>
<dbReference type="SMART" id="SM01391">
    <property type="entry name" value="Filament"/>
    <property type="match status" value="1"/>
</dbReference>
<dbReference type="PROSITE" id="PS00226">
    <property type="entry name" value="IF_ROD_1"/>
    <property type="match status" value="1"/>
</dbReference>
<evidence type="ECO:0000256" key="1">
    <source>
        <dbReference type="ARBA" id="ARBA00022744"/>
    </source>
</evidence>
<name>A0A8D2LKN7_VARKO</name>
<dbReference type="Gene3D" id="1.20.5.170">
    <property type="match status" value="1"/>
</dbReference>
<feature type="coiled-coil region" evidence="6">
    <location>
        <begin position="280"/>
        <end position="356"/>
    </location>
</feature>
<dbReference type="PANTHER" id="PTHR45616:SF21">
    <property type="entry name" value="KERATIN, TYPE II CYTOSKELETAL 7"/>
    <property type="match status" value="1"/>
</dbReference>
<dbReference type="FunFam" id="1.20.5.500:FF:000001">
    <property type="entry name" value="Type II keratin 23"/>
    <property type="match status" value="1"/>
</dbReference>
<dbReference type="Ensembl" id="ENSVKKT00000024544.1">
    <property type="protein sequence ID" value="ENSVKKP00000023958.1"/>
    <property type="gene ID" value="ENSVKKG00000015812.1"/>
</dbReference>
<dbReference type="Gene3D" id="1.20.5.500">
    <property type="entry name" value="Single helix bin"/>
    <property type="match status" value="1"/>
</dbReference>
<evidence type="ECO:0000256" key="3">
    <source>
        <dbReference type="ARBA" id="ARBA00023054"/>
    </source>
</evidence>
<dbReference type="FunFam" id="1.20.5.1160:FF:000001">
    <property type="entry name" value="Keratin type II"/>
    <property type="match status" value="1"/>
</dbReference>
<dbReference type="Pfam" id="PF16208">
    <property type="entry name" value="Keratin_2_head"/>
    <property type="match status" value="1"/>
</dbReference>
<dbReference type="GO" id="GO:0045109">
    <property type="term" value="P:intermediate filament organization"/>
    <property type="evidence" value="ECO:0007669"/>
    <property type="project" value="TreeGrafter"/>
</dbReference>
<evidence type="ECO:0000256" key="2">
    <source>
        <dbReference type="ARBA" id="ARBA00022754"/>
    </source>
</evidence>
<proteinExistence type="inferred from homology"/>
<dbReference type="PANTHER" id="PTHR45616">
    <property type="entry name" value="GATA-TYPE DOMAIN-CONTAINING PROTEIN"/>
    <property type="match status" value="1"/>
</dbReference>
<keyword evidence="3 6" id="KW-0175">Coiled coil</keyword>
<reference evidence="8" key="1">
    <citation type="submission" date="2025-08" db="UniProtKB">
        <authorList>
            <consortium name="Ensembl"/>
        </authorList>
    </citation>
    <scope>IDENTIFICATION</scope>
</reference>
<dbReference type="GO" id="GO:0031424">
    <property type="term" value="P:keratinization"/>
    <property type="evidence" value="ECO:0007669"/>
    <property type="project" value="TreeGrafter"/>
</dbReference>
<dbReference type="GO" id="GO:0005615">
    <property type="term" value="C:extracellular space"/>
    <property type="evidence" value="ECO:0007669"/>
    <property type="project" value="TreeGrafter"/>
</dbReference>
<evidence type="ECO:0000259" key="7">
    <source>
        <dbReference type="PROSITE" id="PS51842"/>
    </source>
</evidence>
<feature type="coiled-coil region" evidence="6">
    <location>
        <begin position="80"/>
        <end position="170"/>
    </location>
</feature>
<dbReference type="FunFam" id="1.20.5.170:FF:000004">
    <property type="entry name" value="Keratin, type II cytoskeletal 5"/>
    <property type="match status" value="1"/>
</dbReference>
<evidence type="ECO:0000256" key="6">
    <source>
        <dbReference type="SAM" id="Coils"/>
    </source>
</evidence>
<keyword evidence="9" id="KW-1185">Reference proteome</keyword>
<dbReference type="Gene3D" id="1.20.5.1160">
    <property type="entry name" value="Vasodilator-stimulated phosphoprotein"/>
    <property type="match status" value="1"/>
</dbReference>
<dbReference type="GO" id="GO:0030280">
    <property type="term" value="F:structural constituent of skin epidermis"/>
    <property type="evidence" value="ECO:0007669"/>
    <property type="project" value="TreeGrafter"/>
</dbReference>
<dbReference type="SUPFAM" id="SSF64593">
    <property type="entry name" value="Intermediate filament protein, coiled coil region"/>
    <property type="match status" value="3"/>
</dbReference>
<dbReference type="PRINTS" id="PR01276">
    <property type="entry name" value="TYPE2KERATIN"/>
</dbReference>
<dbReference type="OMA" id="TSIDIMF"/>
<protein>
    <recommendedName>
        <fullName evidence="7">IF rod domain-containing protein</fullName>
    </recommendedName>
</protein>
<dbReference type="AlphaFoldDB" id="A0A8D2LKN7"/>
<sequence length="410" mass="47030">MAHNLCAVGQIKCEQLLMTQLKSDSGFSSGGSPGGWSGYAGARPSAGIQEVVVNQNLLSPLNLAFDSSFQKVRKEEKEQIKILNNKFASFIDKVRSLEQQNKVLETKWSLLQEQKSTRSSIPSVFETFISHLQRQLDALMNERGRLEGELKSMQDRLDDFKQRYEDEINKRTKAENGFVLLQEVRIPNPSYLYTIAVIVLDLKKMHVHSILQEVEELKTQISDTSVILQMDNNRDLDVDSIIADVKAQYEEIANQSKIEAEKLYQTKRSRAEAGKHGDKLRDLKQEISEYSRRIQRLRSDIEHRSRLEADIVDREGRGEAALQDAKLKLKGLETALNQARQEKARQVREYQDLMNVKLALDVEIATYRKLLEGEESRDSNTDVTQSCFVCFGSKKKKNQEERIRQNCYKA</sequence>
<comment type="similarity">
    <text evidence="4 5">Belongs to the intermediate filament family.</text>
</comment>
<dbReference type="Pfam" id="PF00038">
    <property type="entry name" value="Filament"/>
    <property type="match status" value="1"/>
</dbReference>
<dbReference type="InterPro" id="IPR003054">
    <property type="entry name" value="Keratin_II"/>
</dbReference>
<reference evidence="8" key="2">
    <citation type="submission" date="2025-09" db="UniProtKB">
        <authorList>
            <consortium name="Ensembl"/>
        </authorList>
    </citation>
    <scope>IDENTIFICATION</scope>
</reference>
<evidence type="ECO:0000256" key="4">
    <source>
        <dbReference type="ARBA" id="ARBA00061646"/>
    </source>
</evidence>
<dbReference type="InterPro" id="IPR039008">
    <property type="entry name" value="IF_rod_dom"/>
</dbReference>
<keyword evidence="2 5" id="KW-0403">Intermediate filament</keyword>
<evidence type="ECO:0000256" key="5">
    <source>
        <dbReference type="RuleBase" id="RU000685"/>
    </source>
</evidence>
<keyword evidence="1" id="KW-0416">Keratin</keyword>
<dbReference type="GO" id="GO:0045095">
    <property type="term" value="C:keratin filament"/>
    <property type="evidence" value="ECO:0007669"/>
    <property type="project" value="InterPro"/>
</dbReference>